<dbReference type="GO" id="GO:0000156">
    <property type="term" value="F:phosphorelay response regulator activity"/>
    <property type="evidence" value="ECO:0007669"/>
    <property type="project" value="TreeGrafter"/>
</dbReference>
<dbReference type="SMART" id="SM00388">
    <property type="entry name" value="HisKA"/>
    <property type="match status" value="1"/>
</dbReference>
<reference evidence="16 17" key="1">
    <citation type="submission" date="2015-09" db="EMBL/GenBank/DDBJ databases">
        <authorList>
            <consortium name="Swine Surveillance"/>
        </authorList>
    </citation>
    <scope>NUCLEOTIDE SEQUENCE [LARGE SCALE GENOMIC DNA]</scope>
    <source>
        <strain evidence="16 17">CECT 4357</strain>
    </source>
</reference>
<dbReference type="PRINTS" id="PR00344">
    <property type="entry name" value="BCTRLSENSOR"/>
</dbReference>
<dbReference type="SUPFAM" id="SSF55874">
    <property type="entry name" value="ATPase domain of HSP90 chaperone/DNA topoisomerase II/histidine kinase"/>
    <property type="match status" value="1"/>
</dbReference>
<dbReference type="Pfam" id="PF02518">
    <property type="entry name" value="HATPase_c"/>
    <property type="match status" value="1"/>
</dbReference>
<evidence type="ECO:0000259" key="15">
    <source>
        <dbReference type="PROSITE" id="PS50112"/>
    </source>
</evidence>
<evidence type="ECO:0000256" key="1">
    <source>
        <dbReference type="ARBA" id="ARBA00000085"/>
    </source>
</evidence>
<dbReference type="PANTHER" id="PTHR42878">
    <property type="entry name" value="TWO-COMPONENT HISTIDINE KINASE"/>
    <property type="match status" value="1"/>
</dbReference>
<evidence type="ECO:0000313" key="17">
    <source>
        <dbReference type="Proteomes" id="UP000051587"/>
    </source>
</evidence>
<dbReference type="SUPFAM" id="SSF55785">
    <property type="entry name" value="PYP-like sensor domain (PAS domain)"/>
    <property type="match status" value="1"/>
</dbReference>
<evidence type="ECO:0000256" key="9">
    <source>
        <dbReference type="ARBA" id="ARBA00022840"/>
    </source>
</evidence>
<name>A0A0P1FMF6_THAGE</name>
<feature type="domain" description="Histidine kinase" evidence="14">
    <location>
        <begin position="174"/>
        <end position="393"/>
    </location>
</feature>
<evidence type="ECO:0000256" key="5">
    <source>
        <dbReference type="ARBA" id="ARBA00022679"/>
    </source>
</evidence>
<dbReference type="EC" id="2.7.13.3" evidence="3"/>
<organism evidence="16 17">
    <name type="scientific">Thalassovita gelatinovora</name>
    <name type="common">Thalassobius gelatinovorus</name>
    <dbReference type="NCBI Taxonomy" id="53501"/>
    <lineage>
        <taxon>Bacteria</taxon>
        <taxon>Pseudomonadati</taxon>
        <taxon>Pseudomonadota</taxon>
        <taxon>Alphaproteobacteria</taxon>
        <taxon>Rhodobacterales</taxon>
        <taxon>Roseobacteraceae</taxon>
        <taxon>Thalassovita</taxon>
    </lineage>
</organism>
<feature type="domain" description="PAS" evidence="15">
    <location>
        <begin position="11"/>
        <end position="80"/>
    </location>
</feature>
<dbReference type="NCBIfam" id="TIGR00229">
    <property type="entry name" value="sensory_box"/>
    <property type="match status" value="1"/>
</dbReference>
<dbReference type="InterPro" id="IPR000014">
    <property type="entry name" value="PAS"/>
</dbReference>
<dbReference type="SMART" id="SM00387">
    <property type="entry name" value="HATPase_c"/>
    <property type="match status" value="1"/>
</dbReference>
<keyword evidence="9" id="KW-0067">ATP-binding</keyword>
<dbReference type="EMBL" id="CYSA01000001">
    <property type="protein sequence ID" value="CUH62353.1"/>
    <property type="molecule type" value="Genomic_DNA"/>
</dbReference>
<dbReference type="SUPFAM" id="SSF47384">
    <property type="entry name" value="Homodimeric domain of signal transducing histidine kinase"/>
    <property type="match status" value="1"/>
</dbReference>
<dbReference type="InterPro" id="IPR003594">
    <property type="entry name" value="HATPase_dom"/>
</dbReference>
<keyword evidence="6" id="KW-0812">Transmembrane</keyword>
<dbReference type="InterPro" id="IPR003661">
    <property type="entry name" value="HisK_dim/P_dom"/>
</dbReference>
<evidence type="ECO:0000256" key="6">
    <source>
        <dbReference type="ARBA" id="ARBA00022692"/>
    </source>
</evidence>
<evidence type="ECO:0000313" key="16">
    <source>
        <dbReference type="EMBL" id="CUH62353.1"/>
    </source>
</evidence>
<dbReference type="InterPro" id="IPR036097">
    <property type="entry name" value="HisK_dim/P_sf"/>
</dbReference>
<dbReference type="GO" id="GO:0000155">
    <property type="term" value="F:phosphorelay sensor kinase activity"/>
    <property type="evidence" value="ECO:0007669"/>
    <property type="project" value="InterPro"/>
</dbReference>
<evidence type="ECO:0000256" key="3">
    <source>
        <dbReference type="ARBA" id="ARBA00012438"/>
    </source>
</evidence>
<dbReference type="CDD" id="cd00082">
    <property type="entry name" value="HisKA"/>
    <property type="match status" value="1"/>
</dbReference>
<dbReference type="CDD" id="cd00130">
    <property type="entry name" value="PAS"/>
    <property type="match status" value="1"/>
</dbReference>
<dbReference type="RefSeq" id="WP_074647224.1">
    <property type="nucleotide sequence ID" value="NZ_CP051181.1"/>
</dbReference>
<dbReference type="GO" id="GO:0016020">
    <property type="term" value="C:membrane"/>
    <property type="evidence" value="ECO:0007669"/>
    <property type="project" value="UniProtKB-SubCell"/>
</dbReference>
<evidence type="ECO:0000256" key="4">
    <source>
        <dbReference type="ARBA" id="ARBA00022553"/>
    </source>
</evidence>
<dbReference type="InterPro" id="IPR050351">
    <property type="entry name" value="BphY/WalK/GraS-like"/>
</dbReference>
<dbReference type="SMART" id="SM00091">
    <property type="entry name" value="PAS"/>
    <property type="match status" value="1"/>
</dbReference>
<dbReference type="GO" id="GO:0007234">
    <property type="term" value="P:osmosensory signaling via phosphorelay pathway"/>
    <property type="evidence" value="ECO:0007669"/>
    <property type="project" value="TreeGrafter"/>
</dbReference>
<dbReference type="PANTHER" id="PTHR42878:SF7">
    <property type="entry name" value="SENSOR HISTIDINE KINASE GLRK"/>
    <property type="match status" value="1"/>
</dbReference>
<dbReference type="Gene3D" id="3.30.565.10">
    <property type="entry name" value="Histidine kinase-like ATPase, C-terminal domain"/>
    <property type="match status" value="1"/>
</dbReference>
<evidence type="ECO:0000256" key="11">
    <source>
        <dbReference type="ARBA" id="ARBA00023012"/>
    </source>
</evidence>
<dbReference type="Gene3D" id="3.30.450.20">
    <property type="entry name" value="PAS domain"/>
    <property type="match status" value="1"/>
</dbReference>
<accession>A0A0P1FMF6</accession>
<evidence type="ECO:0000256" key="12">
    <source>
        <dbReference type="ARBA" id="ARBA00023136"/>
    </source>
</evidence>
<keyword evidence="12" id="KW-0472">Membrane</keyword>
<protein>
    <recommendedName>
        <fullName evidence="3">histidine kinase</fullName>
        <ecNumber evidence="3">2.7.13.3</ecNumber>
    </recommendedName>
</protein>
<evidence type="ECO:0000256" key="10">
    <source>
        <dbReference type="ARBA" id="ARBA00022989"/>
    </source>
</evidence>
<comment type="catalytic activity">
    <reaction evidence="1">
        <text>ATP + protein L-histidine = ADP + protein N-phospho-L-histidine.</text>
        <dbReference type="EC" id="2.7.13.3"/>
    </reaction>
</comment>
<comment type="subcellular location">
    <subcellularLocation>
        <location evidence="2">Membrane</location>
        <topology evidence="2">Multi-pass membrane protein</topology>
    </subcellularLocation>
</comment>
<feature type="coiled-coil region" evidence="13">
    <location>
        <begin position="133"/>
        <end position="160"/>
    </location>
</feature>
<dbReference type="GO" id="GO:0005524">
    <property type="term" value="F:ATP binding"/>
    <property type="evidence" value="ECO:0007669"/>
    <property type="project" value="UniProtKB-KW"/>
</dbReference>
<dbReference type="AlphaFoldDB" id="A0A0P1FMF6"/>
<dbReference type="InterPro" id="IPR004358">
    <property type="entry name" value="Sig_transdc_His_kin-like_C"/>
</dbReference>
<dbReference type="PROSITE" id="PS50109">
    <property type="entry name" value="HIS_KIN"/>
    <property type="match status" value="1"/>
</dbReference>
<keyword evidence="17" id="KW-1185">Reference proteome</keyword>
<evidence type="ECO:0000256" key="2">
    <source>
        <dbReference type="ARBA" id="ARBA00004141"/>
    </source>
</evidence>
<dbReference type="InterPro" id="IPR036890">
    <property type="entry name" value="HATPase_C_sf"/>
</dbReference>
<dbReference type="InterPro" id="IPR035965">
    <property type="entry name" value="PAS-like_dom_sf"/>
</dbReference>
<evidence type="ECO:0000256" key="8">
    <source>
        <dbReference type="ARBA" id="ARBA00022777"/>
    </source>
</evidence>
<dbReference type="OrthoDB" id="9801651at2"/>
<keyword evidence="11" id="KW-0902">Two-component regulatory system</keyword>
<evidence type="ECO:0000259" key="14">
    <source>
        <dbReference type="PROSITE" id="PS50109"/>
    </source>
</evidence>
<sequence>MSHSGLDLTSVEQFAGQLGDASPSGIVITETSGTIVWINAALEKIFGYSGADLIGKPIETLVPDDVKARHVGLRDSFARHSSRRSMGGEIVLFGRHRDGRNIPIEVGLGRLETDKQAYSIAFVIDVTPRYAHEKELEIYRHNLEQKVEERTEELRIALRSTETNVKLLQDVLQSFSHEFRTPLSVIVGYAEMMKSMVDGNIVGFAGDLEDFPDLILDAGNKLVDLVEKASEMTVVSSGGASAQTIPLTWEDIIDRARRRSAKSMRGKVREIQTDLADVPKVKGDEELLIRTLEFLIENTAKYAGPESKLLISAENREGWCRLRLDDNGDGLNEADYQKAFEPFERLNQKHGSVSGVGLGLTLAHAYMTAMGGKIGMDHSPLGGLRVWLELPLA</sequence>
<dbReference type="Pfam" id="PF13426">
    <property type="entry name" value="PAS_9"/>
    <property type="match status" value="1"/>
</dbReference>
<dbReference type="Gene3D" id="1.10.287.130">
    <property type="match status" value="1"/>
</dbReference>
<keyword evidence="4" id="KW-0597">Phosphoprotein</keyword>
<dbReference type="GO" id="GO:0030295">
    <property type="term" value="F:protein kinase activator activity"/>
    <property type="evidence" value="ECO:0007669"/>
    <property type="project" value="TreeGrafter"/>
</dbReference>
<keyword evidence="5 16" id="KW-0808">Transferase</keyword>
<dbReference type="STRING" id="53501.SAMN04488043_11842"/>
<dbReference type="Pfam" id="PF00512">
    <property type="entry name" value="HisKA"/>
    <property type="match status" value="1"/>
</dbReference>
<evidence type="ECO:0000256" key="13">
    <source>
        <dbReference type="SAM" id="Coils"/>
    </source>
</evidence>
<keyword evidence="10" id="KW-1133">Transmembrane helix</keyword>
<proteinExistence type="predicted"/>
<dbReference type="InterPro" id="IPR005467">
    <property type="entry name" value="His_kinase_dom"/>
</dbReference>
<evidence type="ECO:0000256" key="7">
    <source>
        <dbReference type="ARBA" id="ARBA00022741"/>
    </source>
</evidence>
<keyword evidence="7" id="KW-0547">Nucleotide-binding</keyword>
<dbReference type="Proteomes" id="UP000051587">
    <property type="component" value="Unassembled WGS sequence"/>
</dbReference>
<dbReference type="PROSITE" id="PS50112">
    <property type="entry name" value="PAS"/>
    <property type="match status" value="1"/>
</dbReference>
<keyword evidence="13" id="KW-0175">Coiled coil</keyword>
<keyword evidence="8 16" id="KW-0418">Kinase</keyword>
<gene>
    <name evidence="16" type="primary">baeS</name>
    <name evidence="16" type="ORF">TG4357_00041</name>
</gene>